<comment type="caution">
    <text evidence="2">The sequence shown here is derived from an EMBL/GenBank/DDBJ whole genome shotgun (WGS) entry which is preliminary data.</text>
</comment>
<gene>
    <name evidence="2" type="ORF">R1sor_024950</name>
</gene>
<evidence type="ECO:0000256" key="1">
    <source>
        <dbReference type="SAM" id="MobiDB-lite"/>
    </source>
</evidence>
<accession>A0ABD3G772</accession>
<sequence>MHNIENLHDSIILELPWGGEYIQEVQYTGLPDQLETDVSRAAETEAVETDASRTTTTDSNQDVEDDTQNGDAIRQEAGKKEKTTHVHEGSNKHLGSSLVAQGSEECTGTGTPLALLQMAEQSVQISQATEGTSIMSNEEVIQRFNQWKVTLQENGVLPRFRTVPATRRIQRLEQGKQGQQTQITPERRAVEIFILINNNKKEKNNALTFYTGYKRCHLTYGEGDNMKTERRKGQITTKEKRKHFGHKS</sequence>
<dbReference type="Proteomes" id="UP001633002">
    <property type="component" value="Unassembled WGS sequence"/>
</dbReference>
<dbReference type="AlphaFoldDB" id="A0ABD3G772"/>
<feature type="compositionally biased region" description="Basic residues" evidence="1">
    <location>
        <begin position="239"/>
        <end position="248"/>
    </location>
</feature>
<keyword evidence="3" id="KW-1185">Reference proteome</keyword>
<dbReference type="EMBL" id="JBJQOH010000008">
    <property type="protein sequence ID" value="KAL3675002.1"/>
    <property type="molecule type" value="Genomic_DNA"/>
</dbReference>
<feature type="region of interest" description="Disordered" evidence="1">
    <location>
        <begin position="38"/>
        <end position="70"/>
    </location>
</feature>
<evidence type="ECO:0000313" key="3">
    <source>
        <dbReference type="Proteomes" id="UP001633002"/>
    </source>
</evidence>
<feature type="region of interest" description="Disordered" evidence="1">
    <location>
        <begin position="224"/>
        <end position="248"/>
    </location>
</feature>
<protein>
    <submittedName>
        <fullName evidence="2">Uncharacterized protein</fullName>
    </submittedName>
</protein>
<proteinExistence type="predicted"/>
<reference evidence="2 3" key="1">
    <citation type="submission" date="2024-09" db="EMBL/GenBank/DDBJ databases">
        <title>Chromosome-scale assembly of Riccia sorocarpa.</title>
        <authorList>
            <person name="Paukszto L."/>
        </authorList>
    </citation>
    <scope>NUCLEOTIDE SEQUENCE [LARGE SCALE GENOMIC DNA]</scope>
    <source>
        <strain evidence="2">LP-2024</strain>
        <tissue evidence="2">Aerial parts of the thallus</tissue>
    </source>
</reference>
<organism evidence="2 3">
    <name type="scientific">Riccia sorocarpa</name>
    <dbReference type="NCBI Taxonomy" id="122646"/>
    <lineage>
        <taxon>Eukaryota</taxon>
        <taxon>Viridiplantae</taxon>
        <taxon>Streptophyta</taxon>
        <taxon>Embryophyta</taxon>
        <taxon>Marchantiophyta</taxon>
        <taxon>Marchantiopsida</taxon>
        <taxon>Marchantiidae</taxon>
        <taxon>Marchantiales</taxon>
        <taxon>Ricciaceae</taxon>
        <taxon>Riccia</taxon>
    </lineage>
</organism>
<name>A0ABD3G772_9MARC</name>
<evidence type="ECO:0000313" key="2">
    <source>
        <dbReference type="EMBL" id="KAL3675002.1"/>
    </source>
</evidence>